<evidence type="ECO:0008006" key="3">
    <source>
        <dbReference type="Google" id="ProtNLM"/>
    </source>
</evidence>
<dbReference type="AlphaFoldDB" id="A0A2H3DAP4"/>
<accession>A0A2H3DAP4</accession>
<gene>
    <name evidence="1" type="ORF">ARMGADRAFT_889224</name>
</gene>
<feature type="non-terminal residue" evidence="1">
    <location>
        <position position="69"/>
    </location>
</feature>
<dbReference type="EMBL" id="KZ293697">
    <property type="protein sequence ID" value="PBK84556.1"/>
    <property type="molecule type" value="Genomic_DNA"/>
</dbReference>
<evidence type="ECO:0000313" key="2">
    <source>
        <dbReference type="Proteomes" id="UP000217790"/>
    </source>
</evidence>
<proteinExistence type="predicted"/>
<dbReference type="Proteomes" id="UP000217790">
    <property type="component" value="Unassembled WGS sequence"/>
</dbReference>
<reference evidence="2" key="1">
    <citation type="journal article" date="2017" name="Nat. Ecol. Evol.">
        <title>Genome expansion and lineage-specific genetic innovations in the forest pathogenic fungi Armillaria.</title>
        <authorList>
            <person name="Sipos G."/>
            <person name="Prasanna A.N."/>
            <person name="Walter M.C."/>
            <person name="O'Connor E."/>
            <person name="Balint B."/>
            <person name="Krizsan K."/>
            <person name="Kiss B."/>
            <person name="Hess J."/>
            <person name="Varga T."/>
            <person name="Slot J."/>
            <person name="Riley R."/>
            <person name="Boka B."/>
            <person name="Rigling D."/>
            <person name="Barry K."/>
            <person name="Lee J."/>
            <person name="Mihaltcheva S."/>
            <person name="LaButti K."/>
            <person name="Lipzen A."/>
            <person name="Waldron R."/>
            <person name="Moloney N.M."/>
            <person name="Sperisen C."/>
            <person name="Kredics L."/>
            <person name="Vagvoelgyi C."/>
            <person name="Patrignani A."/>
            <person name="Fitzpatrick D."/>
            <person name="Nagy I."/>
            <person name="Doyle S."/>
            <person name="Anderson J.B."/>
            <person name="Grigoriev I.V."/>
            <person name="Gueldener U."/>
            <person name="Muensterkoetter M."/>
            <person name="Nagy L.G."/>
        </authorList>
    </citation>
    <scope>NUCLEOTIDE SEQUENCE [LARGE SCALE GENOMIC DNA]</scope>
    <source>
        <strain evidence="2">Ar21-2</strain>
    </source>
</reference>
<keyword evidence="2" id="KW-1185">Reference proteome</keyword>
<evidence type="ECO:0000313" key="1">
    <source>
        <dbReference type="EMBL" id="PBK84556.1"/>
    </source>
</evidence>
<protein>
    <recommendedName>
        <fullName evidence="3">UvrD-like helicase C-terminal domain-containing protein</fullName>
    </recommendedName>
</protein>
<dbReference type="InParanoid" id="A0A2H3DAP4"/>
<organism evidence="1 2">
    <name type="scientific">Armillaria gallica</name>
    <name type="common">Bulbous honey fungus</name>
    <name type="synonym">Armillaria bulbosa</name>
    <dbReference type="NCBI Taxonomy" id="47427"/>
    <lineage>
        <taxon>Eukaryota</taxon>
        <taxon>Fungi</taxon>
        <taxon>Dikarya</taxon>
        <taxon>Basidiomycota</taxon>
        <taxon>Agaricomycotina</taxon>
        <taxon>Agaricomycetes</taxon>
        <taxon>Agaricomycetidae</taxon>
        <taxon>Agaricales</taxon>
        <taxon>Marasmiineae</taxon>
        <taxon>Physalacriaceae</taxon>
        <taxon>Armillaria</taxon>
    </lineage>
</organism>
<name>A0A2H3DAP4_ARMGA</name>
<sequence>MTAHKAQGQTLTSAIIDFASCRGTEPPYVMALRVKSLDGLLILRPFKIEKIQRCQSEDYCNEQKRLRVL</sequence>
<dbReference type="OrthoDB" id="432234at2759"/>